<keyword evidence="5" id="KW-0067">ATP-binding</keyword>
<dbReference type="PROSITE" id="PS50507">
    <property type="entry name" value="RDRP_SSRNA_POS"/>
    <property type="match status" value="1"/>
</dbReference>
<dbReference type="Pfam" id="PF01443">
    <property type="entry name" value="Viral_helicase1"/>
    <property type="match status" value="1"/>
</dbReference>
<keyword evidence="4" id="KW-0378">Hydrolase</keyword>
<dbReference type="Pfam" id="PF00978">
    <property type="entry name" value="RdRP_2"/>
    <property type="match status" value="1"/>
</dbReference>
<evidence type="ECO:0000256" key="6">
    <source>
        <dbReference type="ARBA" id="ARBA00022953"/>
    </source>
</evidence>
<feature type="domain" description="RdRp catalytic" evidence="7">
    <location>
        <begin position="649"/>
        <end position="755"/>
    </location>
</feature>
<dbReference type="GO" id="GO:0003968">
    <property type="term" value="F:RNA-directed RNA polymerase activity"/>
    <property type="evidence" value="ECO:0007669"/>
    <property type="project" value="UniProtKB-KW"/>
</dbReference>
<keyword evidence="1" id="KW-0696">RNA-directed RNA polymerase</keyword>
<dbReference type="EMBL" id="MN203215">
    <property type="protein sequence ID" value="QHB15484.1"/>
    <property type="molecule type" value="Genomic_RNA"/>
</dbReference>
<proteinExistence type="predicted"/>
<organism evidence="9">
    <name type="scientific">Insect-associated tymovirus 1</name>
    <dbReference type="NCBI Taxonomy" id="2692391"/>
    <lineage>
        <taxon>Viruses</taxon>
        <taxon>Riboviria</taxon>
        <taxon>Orthornavirae</taxon>
        <taxon>Kitrinoviricota</taxon>
        <taxon>Alsuviricetes</taxon>
        <taxon>Tymovirales</taxon>
    </lineage>
</organism>
<dbReference type="GO" id="GO:0016787">
    <property type="term" value="F:hydrolase activity"/>
    <property type="evidence" value="ECO:0007669"/>
    <property type="project" value="UniProtKB-KW"/>
</dbReference>
<evidence type="ECO:0000256" key="4">
    <source>
        <dbReference type="ARBA" id="ARBA00022801"/>
    </source>
</evidence>
<dbReference type="GO" id="GO:0005524">
    <property type="term" value="F:ATP binding"/>
    <property type="evidence" value="ECO:0007669"/>
    <property type="project" value="UniProtKB-KW"/>
</dbReference>
<accession>A0A6B9KT11</accession>
<dbReference type="InterPro" id="IPR027351">
    <property type="entry name" value="(+)RNA_virus_helicase_core_dom"/>
</dbReference>
<dbReference type="InterPro" id="IPR007094">
    <property type="entry name" value="RNA-dir_pol_PSvirus"/>
</dbReference>
<evidence type="ECO:0000256" key="2">
    <source>
        <dbReference type="ARBA" id="ARBA00022679"/>
    </source>
</evidence>
<dbReference type="GO" id="GO:0006351">
    <property type="term" value="P:DNA-templated transcription"/>
    <property type="evidence" value="ECO:0007669"/>
    <property type="project" value="InterPro"/>
</dbReference>
<dbReference type="GO" id="GO:0003723">
    <property type="term" value="F:RNA binding"/>
    <property type="evidence" value="ECO:0007669"/>
    <property type="project" value="InterPro"/>
</dbReference>
<dbReference type="SUPFAM" id="SSF52540">
    <property type="entry name" value="P-loop containing nucleoside triphosphate hydrolases"/>
    <property type="match status" value="1"/>
</dbReference>
<evidence type="ECO:0000256" key="5">
    <source>
        <dbReference type="ARBA" id="ARBA00022840"/>
    </source>
</evidence>
<feature type="domain" description="(+)RNA virus helicase C-terminal" evidence="8">
    <location>
        <begin position="20"/>
        <end position="314"/>
    </location>
</feature>
<sequence>MKNQFDGILASIEPGVKHPAGSSPRDKILALDSYLDLAPSRSVQLIHLAGFAGCGKTRPLQALLHTRPFRNFRVSCPTTELRNAWKRDMDLPTHLNHKFNTWESSLLKSSPILVIDEIYKLPRGYLDLSIFADPSLRFVIILGDPLQGEYHSTSPSSSNHLLSPERQHLLPYIDFYCWWTYRVPSSIASLFGVPSFNKSTGPRSLWVRNTESYSPGLQNLVNSVATATALTQMGHAACTISSSQGMTYNHIVTILLDRHSRLLSPSNALVALTRSTCGVEFLGDMGSLSGTNNSCDLFSKALHGEPISLHTAFPDIFPFLNLLQSPLSARSNRLTGSHHPITHPLPSSWHLPPHIPTSHTTDFLVENPVFLANGEERRLETHFLPPSRLPLHFDQEFSTPSVSTTSPSSFNFLTPHTAAYPGESFESLAAFFLPAHDPDLKEILWNDQRSNQFPWFDRPFELSCQPSSLLAAKHSPSQDPTLLPASISKRLRFRPSEAPHVITANDVILGNHLFHSLCRAYNRSPTDSIPFNPELFAECICLNEYAQLSSKTKATIVANASRSDPDWRHTAVKIFAKSQHKVNDGSLFGNWKACQTLALMHDFVILTLGPVKKYQRIFDAADRPSHIYTHCGKSPKDFSLWCQTHLSSSPKYANDYTSFDQSQHGESVVLEALKMKRLNIPSHLIDLHIHLKTNVSTQFGPLTCMRLTGEPGTYDDNTDYNLAVLFSQFDLAGIPIAVSGDDSLVDRVPPLRPEWPSISKLLHLRFKPEITRHPLFCGYYAGPAGALRNPLALFAKLMIAVDDGTIPDKRLSYLTEFSTGHLLGDPLWDLLPDSLHPFQSACFDFFCRHCPRHEKYLLSNDTPDPSLLNLVTSSARWLSKHALSLLPLRLLKQLTSLASLPNYPDNPLVTQLESELLHSFQ</sequence>
<evidence type="ECO:0000259" key="8">
    <source>
        <dbReference type="PROSITE" id="PS51657"/>
    </source>
</evidence>
<evidence type="ECO:0000256" key="3">
    <source>
        <dbReference type="ARBA" id="ARBA00022695"/>
    </source>
</evidence>
<evidence type="ECO:0000313" key="9">
    <source>
        <dbReference type="EMBL" id="QHB15484.1"/>
    </source>
</evidence>
<dbReference type="CDD" id="cd18809">
    <property type="entry name" value="SF1_C_RecD"/>
    <property type="match status" value="1"/>
</dbReference>
<dbReference type="CDD" id="cd23247">
    <property type="entry name" value="Tymoviridae_RdRp"/>
    <property type="match status" value="1"/>
</dbReference>
<keyword evidence="2" id="KW-0808">Transferase</keyword>
<dbReference type="InterPro" id="IPR001788">
    <property type="entry name" value="RNA-dep_RNA_pol_alsuvir"/>
</dbReference>
<name>A0A6B9KT11_9VIRU</name>
<reference evidence="9" key="1">
    <citation type="submission" date="2019-07" db="EMBL/GenBank/DDBJ databases">
        <title>Network analysis of the papaya orchard virome from two agroecological regions of Chiapas.</title>
        <authorList>
            <person name="Alcala-Briseno R.I.I."/>
            <person name="Casarrubias-Castillo K."/>
            <person name="Lopez-Ley D."/>
            <person name="Garrett K.A."/>
            <person name="Silva-Rosales L."/>
        </authorList>
    </citation>
    <scope>NUCLEOTIDE SEQUENCE</scope>
    <source>
        <strain evidence="9">IaTV-1.CD-I</strain>
    </source>
</reference>
<dbReference type="InterPro" id="IPR027417">
    <property type="entry name" value="P-loop_NTPase"/>
</dbReference>
<keyword evidence="5" id="KW-0547">Nucleotide-binding</keyword>
<protein>
    <submittedName>
        <fullName evidence="9">Replicase</fullName>
    </submittedName>
</protein>
<evidence type="ECO:0000256" key="1">
    <source>
        <dbReference type="ARBA" id="ARBA00022484"/>
    </source>
</evidence>
<dbReference type="InterPro" id="IPR043502">
    <property type="entry name" value="DNA/RNA_pol_sf"/>
</dbReference>
<keyword evidence="3" id="KW-0548">Nucleotidyltransferase</keyword>
<dbReference type="SUPFAM" id="SSF56672">
    <property type="entry name" value="DNA/RNA polymerases"/>
    <property type="match status" value="1"/>
</dbReference>
<evidence type="ECO:0000259" key="7">
    <source>
        <dbReference type="PROSITE" id="PS50507"/>
    </source>
</evidence>
<dbReference type="GO" id="GO:0039694">
    <property type="term" value="P:viral RNA genome replication"/>
    <property type="evidence" value="ECO:0007669"/>
    <property type="project" value="InterPro"/>
</dbReference>
<dbReference type="PROSITE" id="PS51657">
    <property type="entry name" value="PSRV_HELICASE"/>
    <property type="match status" value="1"/>
</dbReference>
<keyword evidence="6" id="KW-0693">Viral RNA replication</keyword>